<proteinExistence type="inferred from homology"/>
<keyword evidence="6 9" id="KW-0133">Cell shape</keyword>
<keyword evidence="4" id="KW-0808">Transferase</keyword>
<dbReference type="Gene3D" id="2.40.440.10">
    <property type="entry name" value="L,D-transpeptidase catalytic domain-like"/>
    <property type="match status" value="1"/>
</dbReference>
<comment type="similarity">
    <text evidence="2">Belongs to the YkuD family.</text>
</comment>
<sequence>MGGSPPIILMTRLAHESFRNRGIAFFDVCLHINHKTEQVRTMNPSRMPRRAFLLAMPTLALTARAGLAQEEVEAPVTAVRNISSFSQQNWRDHFDTLGKATIVADTTSRALHYWSADGSDYRVYPTSVPMTEDLTKRGYTKIVRKRVGPDWTPTPSMVERNPELKYMPPGPDNPLGTHAMYLEWPAYLIHGTHDTRKIGRRSSDGCIGLYNPSIAELFEISPVGTQVRII</sequence>
<dbReference type="InterPro" id="IPR038063">
    <property type="entry name" value="Transpep_catalytic_dom"/>
</dbReference>
<dbReference type="GO" id="GO:0008360">
    <property type="term" value="P:regulation of cell shape"/>
    <property type="evidence" value="ECO:0007669"/>
    <property type="project" value="UniProtKB-UniRule"/>
</dbReference>
<keyword evidence="3" id="KW-0328">Glycosyltransferase</keyword>
<evidence type="ECO:0000256" key="8">
    <source>
        <dbReference type="ARBA" id="ARBA00023316"/>
    </source>
</evidence>
<protein>
    <submittedName>
        <fullName evidence="11">L,D-transpeptidase-like protein</fullName>
    </submittedName>
</protein>
<feature type="domain" description="L,D-TPase catalytic" evidence="10">
    <location>
        <begin position="100"/>
        <end position="230"/>
    </location>
</feature>
<evidence type="ECO:0000256" key="4">
    <source>
        <dbReference type="ARBA" id="ARBA00022679"/>
    </source>
</evidence>
<evidence type="ECO:0000256" key="7">
    <source>
        <dbReference type="ARBA" id="ARBA00022984"/>
    </source>
</evidence>
<evidence type="ECO:0000256" key="2">
    <source>
        <dbReference type="ARBA" id="ARBA00005992"/>
    </source>
</evidence>
<reference evidence="11 12" key="1">
    <citation type="submission" date="2019-03" db="EMBL/GenBank/DDBJ databases">
        <title>Genomic Encyclopedia of Archaeal and Bacterial Type Strains, Phase II (KMG-II): from individual species to whole genera.</title>
        <authorList>
            <person name="Goeker M."/>
        </authorList>
    </citation>
    <scope>NUCLEOTIDE SEQUENCE [LARGE SCALE GENOMIC DNA]</scope>
    <source>
        <strain evidence="11 12">DSM 26433</strain>
    </source>
</reference>
<evidence type="ECO:0000256" key="9">
    <source>
        <dbReference type="PROSITE-ProRule" id="PRU01373"/>
    </source>
</evidence>
<evidence type="ECO:0000259" key="10">
    <source>
        <dbReference type="PROSITE" id="PS52029"/>
    </source>
</evidence>
<dbReference type="PROSITE" id="PS52029">
    <property type="entry name" value="LD_TPASE"/>
    <property type="match status" value="1"/>
</dbReference>
<name>A0A4R1NV44_9RHOB</name>
<dbReference type="CDD" id="cd16913">
    <property type="entry name" value="YkuD_like"/>
    <property type="match status" value="1"/>
</dbReference>
<dbReference type="SUPFAM" id="SSF141523">
    <property type="entry name" value="L,D-transpeptidase catalytic domain-like"/>
    <property type="match status" value="1"/>
</dbReference>
<accession>A0A4R1NV44</accession>
<dbReference type="UniPathway" id="UPA00219"/>
<dbReference type="GO" id="GO:0071972">
    <property type="term" value="F:peptidoglycan L,D-transpeptidase activity"/>
    <property type="evidence" value="ECO:0007669"/>
    <property type="project" value="TreeGrafter"/>
</dbReference>
<comment type="pathway">
    <text evidence="1 9">Cell wall biogenesis; peptidoglycan biosynthesis.</text>
</comment>
<dbReference type="InterPro" id="IPR050979">
    <property type="entry name" value="LD-transpeptidase"/>
</dbReference>
<keyword evidence="5" id="KW-0378">Hydrolase</keyword>
<dbReference type="EMBL" id="SMGR01000001">
    <property type="protein sequence ID" value="TCL08932.1"/>
    <property type="molecule type" value="Genomic_DNA"/>
</dbReference>
<dbReference type="GO" id="GO:0018104">
    <property type="term" value="P:peptidoglycan-protein cross-linking"/>
    <property type="evidence" value="ECO:0007669"/>
    <property type="project" value="TreeGrafter"/>
</dbReference>
<dbReference type="InterPro" id="IPR005490">
    <property type="entry name" value="LD_TPept_cat_dom"/>
</dbReference>
<dbReference type="GO" id="GO:0016757">
    <property type="term" value="F:glycosyltransferase activity"/>
    <property type="evidence" value="ECO:0007669"/>
    <property type="project" value="UniProtKB-KW"/>
</dbReference>
<dbReference type="PANTHER" id="PTHR30582:SF24">
    <property type="entry name" value="L,D-TRANSPEPTIDASE ERFK_SRFK-RELATED"/>
    <property type="match status" value="1"/>
</dbReference>
<dbReference type="GO" id="GO:0071555">
    <property type="term" value="P:cell wall organization"/>
    <property type="evidence" value="ECO:0007669"/>
    <property type="project" value="UniProtKB-UniRule"/>
</dbReference>
<dbReference type="PANTHER" id="PTHR30582">
    <property type="entry name" value="L,D-TRANSPEPTIDASE"/>
    <property type="match status" value="1"/>
</dbReference>
<evidence type="ECO:0000313" key="12">
    <source>
        <dbReference type="Proteomes" id="UP000295673"/>
    </source>
</evidence>
<organism evidence="11 12">
    <name type="scientific">Shimia isoporae</name>
    <dbReference type="NCBI Taxonomy" id="647720"/>
    <lineage>
        <taxon>Bacteria</taxon>
        <taxon>Pseudomonadati</taxon>
        <taxon>Pseudomonadota</taxon>
        <taxon>Alphaproteobacteria</taxon>
        <taxon>Rhodobacterales</taxon>
        <taxon>Roseobacteraceae</taxon>
    </lineage>
</organism>
<evidence type="ECO:0000256" key="5">
    <source>
        <dbReference type="ARBA" id="ARBA00022801"/>
    </source>
</evidence>
<keyword evidence="12" id="KW-1185">Reference proteome</keyword>
<dbReference type="AlphaFoldDB" id="A0A4R1NV44"/>
<gene>
    <name evidence="11" type="ORF">BXY66_0973</name>
</gene>
<comment type="caution">
    <text evidence="11">The sequence shown here is derived from an EMBL/GenBank/DDBJ whole genome shotgun (WGS) entry which is preliminary data.</text>
</comment>
<dbReference type="Proteomes" id="UP000295673">
    <property type="component" value="Unassembled WGS sequence"/>
</dbReference>
<evidence type="ECO:0000256" key="6">
    <source>
        <dbReference type="ARBA" id="ARBA00022960"/>
    </source>
</evidence>
<feature type="active site" description="Proton donor/acceptor" evidence="9">
    <location>
        <position position="190"/>
    </location>
</feature>
<evidence type="ECO:0000256" key="3">
    <source>
        <dbReference type="ARBA" id="ARBA00022676"/>
    </source>
</evidence>
<feature type="active site" description="Nucleophile" evidence="9">
    <location>
        <position position="206"/>
    </location>
</feature>
<dbReference type="Pfam" id="PF03734">
    <property type="entry name" value="YkuD"/>
    <property type="match status" value="1"/>
</dbReference>
<keyword evidence="7 9" id="KW-0573">Peptidoglycan synthesis</keyword>
<dbReference type="GO" id="GO:0005576">
    <property type="term" value="C:extracellular region"/>
    <property type="evidence" value="ECO:0007669"/>
    <property type="project" value="TreeGrafter"/>
</dbReference>
<evidence type="ECO:0000313" key="11">
    <source>
        <dbReference type="EMBL" id="TCL08932.1"/>
    </source>
</evidence>
<keyword evidence="8 9" id="KW-0961">Cell wall biogenesis/degradation</keyword>
<evidence type="ECO:0000256" key="1">
    <source>
        <dbReference type="ARBA" id="ARBA00004752"/>
    </source>
</evidence>